<dbReference type="Proteomes" id="UP001642520">
    <property type="component" value="Unassembled WGS sequence"/>
</dbReference>
<feature type="domain" description="Nrap protein" evidence="12">
    <location>
        <begin position="208"/>
        <end position="340"/>
    </location>
</feature>
<evidence type="ECO:0000259" key="13">
    <source>
        <dbReference type="Pfam" id="PF17403"/>
    </source>
</evidence>
<dbReference type="Pfam" id="PF17407">
    <property type="entry name" value="Nrap_D6"/>
    <property type="match status" value="1"/>
</dbReference>
<comment type="subcellular location">
    <subcellularLocation>
        <location evidence="1">Chromosome</location>
    </subcellularLocation>
    <subcellularLocation>
        <location evidence="2 10">Nucleus</location>
        <location evidence="2 10">Nucleolus</location>
    </subcellularLocation>
</comment>
<sequence length="1173" mass="135611">MKMKLPYSANVNDFMNHSDDSASENDDYSVDEIDAVENEDYEEDENEEGHKQEQINTRKALVSDRKKRKVTDDSTEVLPKKKKRLHKDLYKPPTVEELNQLRETENLFHSNLFRLQIEEMLNEVRIKDKYKRLFDNWFKSFEKAVESIEEGEEYQLSDKKLQKKLNVHIPLPNVPEETKGVFKFLRPSHIATIGSYIFDAATGPIITIDIMVEMPAKIFQKQDYQNYRYIKKKAIYLAHIASNITNDIAATTKFIGDNLRPILKIVPSGKLGNKINVLVHVSAQEGSFRLSRFLPEKNNVRPRWFFRDNKNVTDDLPPTPYYNSIILHDLTMKIHAENMKIIKEYPNLRDGIILLKIWLTQRELTKGYAAFNGYIVTMFILYLLSIKKLNTFMSSYQIVRNTWNYLVQVDWCESGITISQDEHSKNRALSYHKYYDCVFLDSTGYYNIAAHMSKATYKWIQREAEICLNHLDSVHANSFQLIFMKKVPFYMAFDHLIWFKGTWIQRSAIDINLSSRDKLDYGPNYRLQTIKVVCDMLEKGLGNRVHRICVLPNEIAEWECTDNNRNDIGNILIGLELNPEYCFNIVDKGPEANLEEAIEFRKFWGKKSELRRFQDGTIREAVVWSKGKTLAAKRIICKKIIDFVLTKKLGFHKNNFMHIANEMEELLKLPKVKITHFAYGTGEEAALRAITVFDHLEKDLMSLTDIPLSIHGVQGCSAVFRYTDVFPPLATIYRPDYRLIRETENCLILTEKVTKAPKYVSPLEVSLQLSTSGKWPDELEAFRKTKAAFHLQIAECLRKQYALVVNANFSHIDVYKDGLVFRLRVAHQKEIGCLKHQVTEDGVTQYKDNEQSIELENKLFELPKLTSALHGLHAQQPSFGATCCLTKRWLSSQLLDNSHIPDIAVELLVASMYLIPAPYKPPQMPQVAFLRVLEMFARAPWNTDPVIVNLNNEMSREEIIAVETLFGSSRDSLPPLFISTPYDQQRSLWTKKAPSIVILNRITMLARESLKLFEHELFTKSLLDLKPLFRPPLTEYDCLIHLKQSMIPRRLQAVDVNAAHPVLEWHPYKRHSAQKIPVVDFDPVQRFLNDLRNGYDEFALFFHDTYGGTLIAVLLKPTALEIKDFKVGNISGRKCSNDGQLTLNISAMIQDFYVLGKGVVDAIDILSKRFSLT</sequence>
<dbReference type="InterPro" id="IPR035082">
    <property type="entry name" value="Nrap_D1"/>
</dbReference>
<accession>A0ABP1N7P3</accession>
<keyword evidence="6 10" id="KW-0694">RNA-binding</keyword>
<evidence type="ECO:0000259" key="17">
    <source>
        <dbReference type="Pfam" id="PF17407"/>
    </source>
</evidence>
<dbReference type="PANTHER" id="PTHR17972:SF0">
    <property type="entry name" value="NUCLEOLAR PROTEIN 6"/>
    <property type="match status" value="1"/>
</dbReference>
<comment type="similarity">
    <text evidence="3 10">Belongs to the NRAP family.</text>
</comment>
<feature type="domain" description="Nrap protein" evidence="16">
    <location>
        <begin position="877"/>
        <end position="1031"/>
    </location>
</feature>
<evidence type="ECO:0000256" key="3">
    <source>
        <dbReference type="ARBA" id="ARBA00006674"/>
    </source>
</evidence>
<evidence type="ECO:0000256" key="11">
    <source>
        <dbReference type="SAM" id="MobiDB-lite"/>
    </source>
</evidence>
<dbReference type="Pfam" id="PF17406">
    <property type="entry name" value="Nrap_D5"/>
    <property type="match status" value="1"/>
</dbReference>
<dbReference type="Pfam" id="PF17404">
    <property type="entry name" value="Nrap_D3"/>
    <property type="match status" value="1"/>
</dbReference>
<dbReference type="InterPro" id="IPR005554">
    <property type="entry name" value="NOL6/Upt22"/>
</dbReference>
<evidence type="ECO:0000259" key="12">
    <source>
        <dbReference type="Pfam" id="PF03813"/>
    </source>
</evidence>
<feature type="domain" description="Nrap protein" evidence="14">
    <location>
        <begin position="490"/>
        <end position="649"/>
    </location>
</feature>
<feature type="compositionally biased region" description="Acidic residues" evidence="11">
    <location>
        <begin position="21"/>
        <end position="47"/>
    </location>
</feature>
<name>A0ABP1N7P3_XYLVO</name>
<dbReference type="Gene3D" id="3.30.70.3030">
    <property type="match status" value="1"/>
</dbReference>
<dbReference type="InterPro" id="IPR035369">
    <property type="entry name" value="Nrap_D4"/>
</dbReference>
<dbReference type="Pfam" id="PF17403">
    <property type="entry name" value="Nrap_D2"/>
    <property type="match status" value="1"/>
</dbReference>
<dbReference type="Gene3D" id="1.10.1410.10">
    <property type="match status" value="2"/>
</dbReference>
<dbReference type="InterPro" id="IPR035371">
    <property type="entry name" value="Nrap_D6"/>
</dbReference>
<dbReference type="InterPro" id="IPR035370">
    <property type="entry name" value="Nrap_D5"/>
</dbReference>
<keyword evidence="5" id="KW-0158">Chromosome</keyword>
<dbReference type="Pfam" id="PF03813">
    <property type="entry name" value="Nrap"/>
    <property type="match status" value="1"/>
</dbReference>
<dbReference type="EMBL" id="CAXAJV020001287">
    <property type="protein sequence ID" value="CAL7937003.1"/>
    <property type="molecule type" value="Genomic_DNA"/>
</dbReference>
<evidence type="ECO:0000256" key="1">
    <source>
        <dbReference type="ARBA" id="ARBA00004286"/>
    </source>
</evidence>
<evidence type="ECO:0000256" key="2">
    <source>
        <dbReference type="ARBA" id="ARBA00004604"/>
    </source>
</evidence>
<comment type="subunit">
    <text evidence="9">Part of the small subunit (SSU) processome, composed of more than 70 proteins and the RNA chaperone small nucleolar RNA (snoRNA) U3.</text>
</comment>
<proteinExistence type="inferred from homology"/>
<evidence type="ECO:0000256" key="9">
    <source>
        <dbReference type="ARBA" id="ARBA00035020"/>
    </source>
</evidence>
<evidence type="ECO:0000313" key="18">
    <source>
        <dbReference type="EMBL" id="CAL7937003.1"/>
    </source>
</evidence>
<feature type="domain" description="Nrap protein" evidence="13">
    <location>
        <begin position="348"/>
        <end position="486"/>
    </location>
</feature>
<comment type="function">
    <text evidence="8">Part of the small subunit (SSU) processome, first precursor of the small eukaryotic ribosomal subunit. During the assembly of the SSU processome in the nucleolus, many ribosome biogenesis factors, an RNA chaperone and ribosomal proteins associate with the nascent pre-rRNA and work in concert to generate RNA folding, modifications, rearrangements and cleavage as well as targeted degradation of pre-ribosomal RNA by the RNA exosome.</text>
</comment>
<feature type="domain" description="Nrap protein" evidence="15">
    <location>
        <begin position="677"/>
        <end position="873"/>
    </location>
</feature>
<evidence type="ECO:0000259" key="15">
    <source>
        <dbReference type="Pfam" id="PF17405"/>
    </source>
</evidence>
<gene>
    <name evidence="18" type="ORF">XYLVIOL_LOCUS2492</name>
</gene>
<comment type="caution">
    <text evidence="18">The sequence shown here is derived from an EMBL/GenBank/DDBJ whole genome shotgun (WGS) entry which is preliminary data.</text>
</comment>
<organism evidence="18 19">
    <name type="scientific">Xylocopa violacea</name>
    <name type="common">Violet carpenter bee</name>
    <name type="synonym">Apis violacea</name>
    <dbReference type="NCBI Taxonomy" id="135666"/>
    <lineage>
        <taxon>Eukaryota</taxon>
        <taxon>Metazoa</taxon>
        <taxon>Ecdysozoa</taxon>
        <taxon>Arthropoda</taxon>
        <taxon>Hexapoda</taxon>
        <taxon>Insecta</taxon>
        <taxon>Pterygota</taxon>
        <taxon>Neoptera</taxon>
        <taxon>Endopterygota</taxon>
        <taxon>Hymenoptera</taxon>
        <taxon>Apocrita</taxon>
        <taxon>Aculeata</taxon>
        <taxon>Apoidea</taxon>
        <taxon>Anthophila</taxon>
        <taxon>Apidae</taxon>
        <taxon>Xylocopa</taxon>
        <taxon>Xylocopa</taxon>
    </lineage>
</organism>
<keyword evidence="19" id="KW-1185">Reference proteome</keyword>
<evidence type="ECO:0000256" key="10">
    <source>
        <dbReference type="RuleBase" id="RU364032"/>
    </source>
</evidence>
<protein>
    <recommendedName>
        <fullName evidence="4 10">Nucleolar protein 6</fullName>
    </recommendedName>
</protein>
<evidence type="ECO:0000256" key="6">
    <source>
        <dbReference type="ARBA" id="ARBA00022884"/>
    </source>
</evidence>
<evidence type="ECO:0000313" key="19">
    <source>
        <dbReference type="Proteomes" id="UP001642520"/>
    </source>
</evidence>
<evidence type="ECO:0000256" key="7">
    <source>
        <dbReference type="ARBA" id="ARBA00023242"/>
    </source>
</evidence>
<dbReference type="InterPro" id="IPR035367">
    <property type="entry name" value="Nrap_D2"/>
</dbReference>
<feature type="region of interest" description="Disordered" evidence="11">
    <location>
        <begin position="1"/>
        <end position="78"/>
    </location>
</feature>
<dbReference type="Pfam" id="PF17405">
    <property type="entry name" value="Nrap_D4"/>
    <property type="match status" value="1"/>
</dbReference>
<evidence type="ECO:0000259" key="14">
    <source>
        <dbReference type="Pfam" id="PF17404"/>
    </source>
</evidence>
<reference evidence="18 19" key="1">
    <citation type="submission" date="2024-08" db="EMBL/GenBank/DDBJ databases">
        <authorList>
            <person name="Will J Nash"/>
            <person name="Angela Man"/>
            <person name="Seanna McTaggart"/>
            <person name="Kendall Baker"/>
            <person name="Tom Barker"/>
            <person name="Leah Catchpole"/>
            <person name="Alex Durrant"/>
            <person name="Karim Gharbi"/>
            <person name="Naomi Irish"/>
            <person name="Gemy Kaithakottil"/>
            <person name="Debby Ku"/>
            <person name="Aaliyah Providence"/>
            <person name="Felix Shaw"/>
            <person name="David Swarbreck"/>
            <person name="Chris Watkins"/>
            <person name="Ann M. McCartney"/>
            <person name="Giulio Formenti"/>
            <person name="Alice Mouton"/>
            <person name="Noel Vella"/>
            <person name="Bjorn M von Reumont"/>
            <person name="Adriana Vella"/>
            <person name="Wilfried Haerty"/>
        </authorList>
    </citation>
    <scope>NUCLEOTIDE SEQUENCE [LARGE SCALE GENOMIC DNA]</scope>
</reference>
<evidence type="ECO:0000256" key="5">
    <source>
        <dbReference type="ARBA" id="ARBA00022454"/>
    </source>
</evidence>
<dbReference type="InterPro" id="IPR035368">
    <property type="entry name" value="Nrap_D3"/>
</dbReference>
<evidence type="ECO:0000256" key="8">
    <source>
        <dbReference type="ARBA" id="ARBA00035000"/>
    </source>
</evidence>
<keyword evidence="7 10" id="KW-0539">Nucleus</keyword>
<dbReference type="PANTHER" id="PTHR17972">
    <property type="entry name" value="NUCLEOLAR RNA-ASSOCIATED PROTEIN"/>
    <property type="match status" value="1"/>
</dbReference>
<evidence type="ECO:0000259" key="16">
    <source>
        <dbReference type="Pfam" id="PF17406"/>
    </source>
</evidence>
<feature type="domain" description="Nrap protein" evidence="17">
    <location>
        <begin position="1033"/>
        <end position="1163"/>
    </location>
</feature>
<evidence type="ECO:0000256" key="4">
    <source>
        <dbReference type="ARBA" id="ARBA00016437"/>
    </source>
</evidence>